<dbReference type="GO" id="GO:0005525">
    <property type="term" value="F:GTP binding"/>
    <property type="evidence" value="ECO:0007669"/>
    <property type="project" value="UniProtKB-KW"/>
</dbReference>
<dbReference type="EnsemblMetazoa" id="XM_030975095">
    <property type="protein sequence ID" value="XP_030830955"/>
    <property type="gene ID" value="LOC583384"/>
</dbReference>
<accession>A0A7M7N440</accession>
<keyword evidence="16" id="KW-0342">GTP-binding</keyword>
<dbReference type="Gene3D" id="1.10.150.50">
    <property type="entry name" value="Transcription Factor, Ets-1"/>
    <property type="match status" value="1"/>
</dbReference>
<feature type="region of interest" description="Disordered" evidence="24">
    <location>
        <begin position="569"/>
        <end position="612"/>
    </location>
</feature>
<dbReference type="InterPro" id="IPR013761">
    <property type="entry name" value="SAM/pointed_sf"/>
</dbReference>
<comment type="catalytic activity">
    <reaction evidence="19">
        <text>dCTP + H2O = 2'-deoxycytidine + triphosphate + H(+)</text>
        <dbReference type="Rhea" id="RHEA:80083"/>
        <dbReference type="ChEBI" id="CHEBI:15377"/>
        <dbReference type="ChEBI" id="CHEBI:15378"/>
        <dbReference type="ChEBI" id="CHEBI:15698"/>
        <dbReference type="ChEBI" id="CHEBI:18036"/>
        <dbReference type="ChEBI" id="CHEBI:61481"/>
    </reaction>
    <physiologicalReaction direction="left-to-right" evidence="19">
        <dbReference type="Rhea" id="RHEA:80084"/>
    </physiologicalReaction>
</comment>
<keyword evidence="17" id="KW-0234">DNA repair</keyword>
<keyword evidence="7" id="KW-0399">Innate immunity</keyword>
<dbReference type="GO" id="GO:0006260">
    <property type="term" value="P:DNA replication"/>
    <property type="evidence" value="ECO:0007669"/>
    <property type="project" value="UniProtKB-KW"/>
</dbReference>
<dbReference type="InterPro" id="IPR001660">
    <property type="entry name" value="SAM"/>
</dbReference>
<evidence type="ECO:0000313" key="27">
    <source>
        <dbReference type="EnsemblMetazoa" id="XP_030830955"/>
    </source>
</evidence>
<evidence type="ECO:0000256" key="23">
    <source>
        <dbReference type="ARBA" id="ARBA00049451"/>
    </source>
</evidence>
<sequence length="612" mass="70854">MSDAMDLSRGQNNSDDDGGIVLHQWRSWTPEDVGRYFKVKGLSEEGDILTRENISGDHLPQMTEERLEKIGVQTMGKRFSVVEIINALTRTSHQSLKTKVFNDSVHGHIDFDPLLIKIIDTPQFQRLRFIKQLGCSYFVFPGAAHNRFEHSLGVCYLARELVLSLQRKQPELEITDKDILCVQIAGLCHDLGHGPFSHMFDLFFIPKVRPDFKHKHEHLSVLMFDHLIKENHLEAKLKESGLKEQDLLFIREQIEGLPKDSSQNQNGREWLYKGRGREKSFLYEIVANKRNGIDVDKWDYFARDCYNLGIANSFDHKRYMKFARVIQVEGEKQICSRDKEIGNLYDMFHTRNTLHRRAYQHKVNKIIETMMVEALIKADPHLRIFPRANGTKLTMSESLDDMHAYTHLTDSVLEHILFSQKGSLKESKDIIQKILTRQLYKCVGQSQPPADTKLEKPLEISKAICLAVSEEELKGPQLDPDDLVVHVVKMDYGMGNQNPVDYVRFYSKEDLNRAIKIRKGQVSQMLPENFVEHYIRLYCKHRDAENVAKAERCFAEWCDKQKFSKPKPGNFLDSAMTPLDSQKRSGEGETRSPSEAKKVRKSLDDTYKKMHM</sequence>
<dbReference type="OrthoDB" id="9991235at2759"/>
<evidence type="ECO:0000256" key="12">
    <source>
        <dbReference type="ARBA" id="ARBA00022801"/>
    </source>
</evidence>
<keyword evidence="13" id="KW-0862">Zinc</keyword>
<name>A0A7M7N440_STRPU</name>
<dbReference type="FunCoup" id="A0A7M7N440">
    <property type="interactions" value="1163"/>
</dbReference>
<evidence type="ECO:0000259" key="26">
    <source>
        <dbReference type="PROSITE" id="PS51831"/>
    </source>
</evidence>
<dbReference type="Gene3D" id="1.10.3210.10">
    <property type="entry name" value="Hypothetical protein af1432"/>
    <property type="match status" value="1"/>
</dbReference>
<dbReference type="Gene3D" id="3.30.70.2760">
    <property type="match status" value="1"/>
</dbReference>
<evidence type="ECO:0000259" key="25">
    <source>
        <dbReference type="PROSITE" id="PS50105"/>
    </source>
</evidence>
<dbReference type="SUPFAM" id="SSF47769">
    <property type="entry name" value="SAM/Pointed domain"/>
    <property type="match status" value="1"/>
</dbReference>
<dbReference type="GO" id="GO:0005634">
    <property type="term" value="C:nucleus"/>
    <property type="evidence" value="ECO:0000318"/>
    <property type="project" value="GO_Central"/>
</dbReference>
<evidence type="ECO:0000256" key="1">
    <source>
        <dbReference type="ARBA" id="ARBA00004123"/>
    </source>
</evidence>
<evidence type="ECO:0000256" key="22">
    <source>
        <dbReference type="ARBA" id="ARBA00049174"/>
    </source>
</evidence>
<comment type="catalytic activity">
    <reaction evidence="23">
        <text>dTTP + H2O = thymidine + triphosphate + H(+)</text>
        <dbReference type="Rhea" id="RHEA:80079"/>
        <dbReference type="ChEBI" id="CHEBI:15377"/>
        <dbReference type="ChEBI" id="CHEBI:15378"/>
        <dbReference type="ChEBI" id="CHEBI:17748"/>
        <dbReference type="ChEBI" id="CHEBI:18036"/>
        <dbReference type="ChEBI" id="CHEBI:37568"/>
    </reaction>
    <physiologicalReaction direction="left-to-right" evidence="23">
        <dbReference type="Rhea" id="RHEA:80080"/>
    </physiologicalReaction>
</comment>
<comment type="catalytic activity">
    <reaction evidence="20">
        <text>dATP + H2O = 2'-deoxyadenosine + triphosphate + H(+)</text>
        <dbReference type="Rhea" id="RHEA:67648"/>
        <dbReference type="ChEBI" id="CHEBI:15377"/>
        <dbReference type="ChEBI" id="CHEBI:15378"/>
        <dbReference type="ChEBI" id="CHEBI:17256"/>
        <dbReference type="ChEBI" id="CHEBI:18036"/>
        <dbReference type="ChEBI" id="CHEBI:61404"/>
    </reaction>
    <physiologicalReaction direction="left-to-right" evidence="20">
        <dbReference type="Rhea" id="RHEA:67649"/>
    </physiologicalReaction>
</comment>
<reference evidence="28" key="1">
    <citation type="submission" date="2015-02" db="EMBL/GenBank/DDBJ databases">
        <title>Genome sequencing for Strongylocentrotus purpuratus.</title>
        <authorList>
            <person name="Murali S."/>
            <person name="Liu Y."/>
            <person name="Vee V."/>
            <person name="English A."/>
            <person name="Wang M."/>
            <person name="Skinner E."/>
            <person name="Han Y."/>
            <person name="Muzny D.M."/>
            <person name="Worley K.C."/>
            <person name="Gibbs R.A."/>
        </authorList>
    </citation>
    <scope>NUCLEOTIDE SEQUENCE</scope>
</reference>
<evidence type="ECO:0000256" key="3">
    <source>
        <dbReference type="ARBA" id="ARBA00005776"/>
    </source>
</evidence>
<keyword evidence="28" id="KW-1185">Reference proteome</keyword>
<dbReference type="FunFam" id="3.30.70.2760:FF:000002">
    <property type="entry name" value="SAM and HD domain-containing deoxynucleoside triphosphate triphosphohydrolase 1"/>
    <property type="match status" value="1"/>
</dbReference>
<keyword evidence="11" id="KW-0227">DNA damage</keyword>
<evidence type="ECO:0000256" key="15">
    <source>
        <dbReference type="ARBA" id="ARBA00023118"/>
    </source>
</evidence>
<dbReference type="SMART" id="SM00454">
    <property type="entry name" value="SAM"/>
    <property type="match status" value="1"/>
</dbReference>
<keyword evidence="9" id="KW-0479">Metal-binding</keyword>
<dbReference type="GO" id="GO:0008832">
    <property type="term" value="F:dGTPase activity"/>
    <property type="evidence" value="ECO:0000318"/>
    <property type="project" value="GO_Central"/>
</dbReference>
<dbReference type="FunFam" id="1.10.3210.10:FF:000015">
    <property type="entry name" value="Deoxynucleoside triphosphate triphosphohydrolase SAMHD1"/>
    <property type="match status" value="1"/>
</dbReference>
<keyword evidence="12" id="KW-0378">Hydrolase</keyword>
<keyword evidence="15" id="KW-0051">Antiviral defense</keyword>
<dbReference type="RefSeq" id="XP_030830955.1">
    <property type="nucleotide sequence ID" value="XM_030975095.1"/>
</dbReference>
<evidence type="ECO:0000256" key="17">
    <source>
        <dbReference type="ARBA" id="ARBA00023204"/>
    </source>
</evidence>
<evidence type="ECO:0000256" key="20">
    <source>
        <dbReference type="ARBA" id="ARBA00047812"/>
    </source>
</evidence>
<dbReference type="PANTHER" id="PTHR11373">
    <property type="entry name" value="DEOXYNUCLEOSIDE TRIPHOSPHATE TRIPHOSPHOHYDROLASE"/>
    <property type="match status" value="1"/>
</dbReference>
<comment type="subcellular location">
    <subcellularLocation>
        <location evidence="2">Chromosome</location>
    </subcellularLocation>
    <subcellularLocation>
        <location evidence="1">Nucleus</location>
    </subcellularLocation>
</comment>
<keyword evidence="8" id="KW-0235">DNA replication</keyword>
<evidence type="ECO:0000256" key="13">
    <source>
        <dbReference type="ARBA" id="ARBA00022833"/>
    </source>
</evidence>
<dbReference type="KEGG" id="spu:583384"/>
<dbReference type="InterPro" id="IPR050135">
    <property type="entry name" value="dGTPase-like"/>
</dbReference>
<evidence type="ECO:0000256" key="21">
    <source>
        <dbReference type="ARBA" id="ARBA00048183"/>
    </source>
</evidence>
<dbReference type="OMA" id="IMQAFRT"/>
<dbReference type="GO" id="GO:0006203">
    <property type="term" value="P:dGTP catabolic process"/>
    <property type="evidence" value="ECO:0000318"/>
    <property type="project" value="GO_Central"/>
</dbReference>
<evidence type="ECO:0000256" key="9">
    <source>
        <dbReference type="ARBA" id="ARBA00022723"/>
    </source>
</evidence>
<feature type="domain" description="HD" evidence="26">
    <location>
        <begin position="147"/>
        <end position="301"/>
    </location>
</feature>
<dbReference type="FunFam" id="1.10.150.50:FF:000067">
    <property type="entry name" value="SAM and HD domain-containing deoxynucleoside triphosphate triphosphohydrolase 1"/>
    <property type="match status" value="1"/>
</dbReference>
<dbReference type="InParanoid" id="A0A7M7N440"/>
<dbReference type="GO" id="GO:0006281">
    <property type="term" value="P:DNA repair"/>
    <property type="evidence" value="ECO:0007669"/>
    <property type="project" value="UniProtKB-KW"/>
</dbReference>
<keyword evidence="18" id="KW-0539">Nucleus</keyword>
<dbReference type="InterPro" id="IPR003607">
    <property type="entry name" value="HD/PDEase_dom"/>
</dbReference>
<dbReference type="Pfam" id="PF01966">
    <property type="entry name" value="HD"/>
    <property type="match status" value="1"/>
</dbReference>
<comment type="catalytic activity">
    <reaction evidence="21">
        <text>a 2'-deoxyribonucleoside 5'-triphosphate + H2O = a 2'-deoxyribonucleoside + triphosphate + H(+)</text>
        <dbReference type="Rhea" id="RHEA:46148"/>
        <dbReference type="ChEBI" id="CHEBI:15377"/>
        <dbReference type="ChEBI" id="CHEBI:15378"/>
        <dbReference type="ChEBI" id="CHEBI:18036"/>
        <dbReference type="ChEBI" id="CHEBI:18274"/>
        <dbReference type="ChEBI" id="CHEBI:61560"/>
    </reaction>
    <physiologicalReaction direction="left-to-right" evidence="21">
        <dbReference type="Rhea" id="RHEA:46149"/>
    </physiologicalReaction>
</comment>
<dbReference type="GeneID" id="583384"/>
<evidence type="ECO:0000256" key="5">
    <source>
        <dbReference type="ARBA" id="ARBA00022454"/>
    </source>
</evidence>
<dbReference type="SUPFAM" id="SSF109604">
    <property type="entry name" value="HD-domain/PDEase-like"/>
    <property type="match status" value="1"/>
</dbReference>
<dbReference type="GO" id="GO:0045087">
    <property type="term" value="P:innate immune response"/>
    <property type="evidence" value="ECO:0007669"/>
    <property type="project" value="UniProtKB-KW"/>
</dbReference>
<proteinExistence type="inferred from homology"/>
<evidence type="ECO:0000256" key="18">
    <source>
        <dbReference type="ARBA" id="ARBA00023242"/>
    </source>
</evidence>
<evidence type="ECO:0000256" key="11">
    <source>
        <dbReference type="ARBA" id="ARBA00022763"/>
    </source>
</evidence>
<reference evidence="27" key="2">
    <citation type="submission" date="2021-01" db="UniProtKB">
        <authorList>
            <consortium name="EnsemblMetazoa"/>
        </authorList>
    </citation>
    <scope>IDENTIFICATION</scope>
</reference>
<evidence type="ECO:0000256" key="4">
    <source>
        <dbReference type="ARBA" id="ARBA00020285"/>
    </source>
</evidence>
<evidence type="ECO:0000256" key="2">
    <source>
        <dbReference type="ARBA" id="ARBA00004286"/>
    </source>
</evidence>
<feature type="domain" description="SAM" evidence="25">
    <location>
        <begin position="28"/>
        <end position="91"/>
    </location>
</feature>
<dbReference type="SMART" id="SM00471">
    <property type="entry name" value="HDc"/>
    <property type="match status" value="1"/>
</dbReference>
<dbReference type="GO" id="GO:0005694">
    <property type="term" value="C:chromosome"/>
    <property type="evidence" value="ECO:0007669"/>
    <property type="project" value="UniProtKB-SubCell"/>
</dbReference>
<dbReference type="Proteomes" id="UP000007110">
    <property type="component" value="Unassembled WGS sequence"/>
</dbReference>
<dbReference type="Pfam" id="PF07647">
    <property type="entry name" value="SAM_2"/>
    <property type="match status" value="1"/>
</dbReference>
<dbReference type="GO" id="GO:0046872">
    <property type="term" value="F:metal ion binding"/>
    <property type="evidence" value="ECO:0007669"/>
    <property type="project" value="UniProtKB-KW"/>
</dbReference>
<evidence type="ECO:0000256" key="19">
    <source>
        <dbReference type="ARBA" id="ARBA00047701"/>
    </source>
</evidence>
<dbReference type="CDD" id="cd00077">
    <property type="entry name" value="HDc"/>
    <property type="match status" value="1"/>
</dbReference>
<keyword evidence="6" id="KW-0021">Allosteric enzyme</keyword>
<keyword evidence="14" id="KW-0391">Immunity</keyword>
<keyword evidence="10" id="KW-0547">Nucleotide-binding</keyword>
<keyword evidence="5" id="KW-0158">Chromosome</keyword>
<organism evidence="27 28">
    <name type="scientific">Strongylocentrotus purpuratus</name>
    <name type="common">Purple sea urchin</name>
    <dbReference type="NCBI Taxonomy" id="7668"/>
    <lineage>
        <taxon>Eukaryota</taxon>
        <taxon>Metazoa</taxon>
        <taxon>Echinodermata</taxon>
        <taxon>Eleutherozoa</taxon>
        <taxon>Echinozoa</taxon>
        <taxon>Echinoidea</taxon>
        <taxon>Euechinoidea</taxon>
        <taxon>Echinacea</taxon>
        <taxon>Camarodonta</taxon>
        <taxon>Echinidea</taxon>
        <taxon>Strongylocentrotidae</taxon>
        <taxon>Strongylocentrotus</taxon>
    </lineage>
</organism>
<dbReference type="AlphaFoldDB" id="A0A7M7N440"/>
<dbReference type="PROSITE" id="PS51831">
    <property type="entry name" value="HD"/>
    <property type="match status" value="1"/>
</dbReference>
<feature type="compositionally biased region" description="Basic and acidic residues" evidence="24">
    <location>
        <begin position="581"/>
        <end position="612"/>
    </location>
</feature>
<evidence type="ECO:0000256" key="7">
    <source>
        <dbReference type="ARBA" id="ARBA00022588"/>
    </source>
</evidence>
<evidence type="ECO:0000256" key="10">
    <source>
        <dbReference type="ARBA" id="ARBA00022741"/>
    </source>
</evidence>
<evidence type="ECO:0000256" key="24">
    <source>
        <dbReference type="SAM" id="MobiDB-lite"/>
    </source>
</evidence>
<dbReference type="GO" id="GO:0051607">
    <property type="term" value="P:defense response to virus"/>
    <property type="evidence" value="ECO:0007669"/>
    <property type="project" value="UniProtKB-KW"/>
</dbReference>
<evidence type="ECO:0000256" key="16">
    <source>
        <dbReference type="ARBA" id="ARBA00023134"/>
    </source>
</evidence>
<evidence type="ECO:0000256" key="8">
    <source>
        <dbReference type="ARBA" id="ARBA00022705"/>
    </source>
</evidence>
<comment type="catalytic activity">
    <reaction evidence="22">
        <text>dGTP + H2O = 2'-deoxyguanosine + triphosphate + H(+)</text>
        <dbReference type="Rhea" id="RHEA:15193"/>
        <dbReference type="ChEBI" id="CHEBI:15377"/>
        <dbReference type="ChEBI" id="CHEBI:15378"/>
        <dbReference type="ChEBI" id="CHEBI:17172"/>
        <dbReference type="ChEBI" id="CHEBI:18036"/>
        <dbReference type="ChEBI" id="CHEBI:61429"/>
    </reaction>
    <physiologicalReaction direction="left-to-right" evidence="22">
        <dbReference type="Rhea" id="RHEA:15194"/>
    </physiologicalReaction>
</comment>
<dbReference type="PROSITE" id="PS50105">
    <property type="entry name" value="SAM_DOMAIN"/>
    <property type="match status" value="1"/>
</dbReference>
<evidence type="ECO:0000256" key="14">
    <source>
        <dbReference type="ARBA" id="ARBA00022859"/>
    </source>
</evidence>
<dbReference type="PANTHER" id="PTHR11373:SF4">
    <property type="entry name" value="DEOXYNUCLEOSIDE TRIPHOSPHATE TRIPHOSPHOHYDROLASE SAMHD1"/>
    <property type="match status" value="1"/>
</dbReference>
<evidence type="ECO:0000313" key="28">
    <source>
        <dbReference type="Proteomes" id="UP000007110"/>
    </source>
</evidence>
<protein>
    <recommendedName>
        <fullName evidence="4">Deoxynucleoside triphosphate triphosphohydrolase SAMHD1</fullName>
    </recommendedName>
</protein>
<evidence type="ECO:0000256" key="6">
    <source>
        <dbReference type="ARBA" id="ARBA00022533"/>
    </source>
</evidence>
<dbReference type="InterPro" id="IPR006674">
    <property type="entry name" value="HD_domain"/>
</dbReference>
<comment type="similarity">
    <text evidence="3">Belongs to the SAMHD1 family.</text>
</comment>